<comment type="caution">
    <text evidence="13">The sequence shown here is derived from an EMBL/GenBank/DDBJ whole genome shotgun (WGS) entry which is preliminary data.</text>
</comment>
<dbReference type="FunFam" id="3.20.20.70:FF:000096">
    <property type="entry name" value="Thiamine-phosphate synthase"/>
    <property type="match status" value="1"/>
</dbReference>
<dbReference type="InterPro" id="IPR022998">
    <property type="entry name" value="ThiamineP_synth_TenI"/>
</dbReference>
<evidence type="ECO:0000259" key="12">
    <source>
        <dbReference type="Pfam" id="PF02581"/>
    </source>
</evidence>
<dbReference type="Gene3D" id="3.20.20.70">
    <property type="entry name" value="Aldolase class I"/>
    <property type="match status" value="1"/>
</dbReference>
<name>A0A419SK21_9BACL</name>
<feature type="binding site" evidence="9">
    <location>
        <position position="88"/>
    </location>
    <ligand>
        <name>Mg(2+)</name>
        <dbReference type="ChEBI" id="CHEBI:18420"/>
    </ligand>
</feature>
<evidence type="ECO:0000313" key="13">
    <source>
        <dbReference type="EMBL" id="RKD24327.1"/>
    </source>
</evidence>
<dbReference type="PANTHER" id="PTHR20857:SF15">
    <property type="entry name" value="THIAMINE-PHOSPHATE SYNTHASE"/>
    <property type="match status" value="1"/>
</dbReference>
<evidence type="ECO:0000256" key="5">
    <source>
        <dbReference type="ARBA" id="ARBA00022977"/>
    </source>
</evidence>
<dbReference type="GO" id="GO:0000287">
    <property type="term" value="F:magnesium ion binding"/>
    <property type="evidence" value="ECO:0007669"/>
    <property type="project" value="UniProtKB-UniRule"/>
</dbReference>
<comment type="catalytic activity">
    <reaction evidence="6 9 10">
        <text>4-methyl-5-(2-phosphooxyethyl)-thiazole + 4-amino-2-methyl-5-(diphosphooxymethyl)pyrimidine + H(+) = thiamine phosphate + diphosphate</text>
        <dbReference type="Rhea" id="RHEA:22328"/>
        <dbReference type="ChEBI" id="CHEBI:15378"/>
        <dbReference type="ChEBI" id="CHEBI:33019"/>
        <dbReference type="ChEBI" id="CHEBI:37575"/>
        <dbReference type="ChEBI" id="CHEBI:57841"/>
        <dbReference type="ChEBI" id="CHEBI:58296"/>
        <dbReference type="EC" id="2.5.1.3"/>
    </reaction>
</comment>
<protein>
    <recommendedName>
        <fullName evidence="9">Thiamine-phosphate synthase</fullName>
        <shortName evidence="9">TP synthase</shortName>
        <shortName evidence="9">TPS</shortName>
        <ecNumber evidence="9">2.5.1.3</ecNumber>
    </recommendedName>
    <alternativeName>
        <fullName evidence="9">Thiamine-phosphate pyrophosphorylase</fullName>
        <shortName evidence="9">TMP pyrophosphorylase</shortName>
        <shortName evidence="9">TMP-PPase</shortName>
    </alternativeName>
</protein>
<dbReference type="InterPro" id="IPR036206">
    <property type="entry name" value="ThiamineP_synth_sf"/>
</dbReference>
<dbReference type="UniPathway" id="UPA00060">
    <property type="reaction ID" value="UER00141"/>
</dbReference>
<feature type="binding site" evidence="9">
    <location>
        <position position="136"/>
    </location>
    <ligand>
        <name>4-amino-2-methyl-5-(diphosphooxymethyl)pyrimidine</name>
        <dbReference type="ChEBI" id="CHEBI:57841"/>
    </ligand>
</feature>
<evidence type="ECO:0000256" key="11">
    <source>
        <dbReference type="RuleBase" id="RU004253"/>
    </source>
</evidence>
<feature type="binding site" evidence="9">
    <location>
        <begin position="133"/>
        <end position="135"/>
    </location>
    <ligand>
        <name>2-[(2R,5Z)-2-carboxy-4-methylthiazol-5(2H)-ylidene]ethyl phosphate</name>
        <dbReference type="ChEBI" id="CHEBI:62899"/>
    </ligand>
</feature>
<dbReference type="OrthoDB" id="9812206at2"/>
<accession>A0A419SK21</accession>
<dbReference type="InterPro" id="IPR013785">
    <property type="entry name" value="Aldolase_TIM"/>
</dbReference>
<gene>
    <name evidence="9" type="primary">thiE</name>
    <name evidence="13" type="ORF">BEP19_07980</name>
</gene>
<dbReference type="RefSeq" id="WP_120189621.1">
    <property type="nucleotide sequence ID" value="NZ_MCHY01000008.1"/>
</dbReference>
<keyword evidence="3 9" id="KW-0479">Metal-binding</keyword>
<comment type="catalytic activity">
    <reaction evidence="8 9 10">
        <text>2-[(2R,5Z)-2-carboxy-4-methylthiazol-5(2H)-ylidene]ethyl phosphate + 4-amino-2-methyl-5-(diphosphooxymethyl)pyrimidine + 2 H(+) = thiamine phosphate + CO2 + diphosphate</text>
        <dbReference type="Rhea" id="RHEA:47844"/>
        <dbReference type="ChEBI" id="CHEBI:15378"/>
        <dbReference type="ChEBI" id="CHEBI:16526"/>
        <dbReference type="ChEBI" id="CHEBI:33019"/>
        <dbReference type="ChEBI" id="CHEBI:37575"/>
        <dbReference type="ChEBI" id="CHEBI:57841"/>
        <dbReference type="ChEBI" id="CHEBI:62899"/>
        <dbReference type="EC" id="2.5.1.3"/>
    </reaction>
</comment>
<evidence type="ECO:0000256" key="3">
    <source>
        <dbReference type="ARBA" id="ARBA00022723"/>
    </source>
</evidence>
<dbReference type="EMBL" id="MCHY01000008">
    <property type="protein sequence ID" value="RKD24327.1"/>
    <property type="molecule type" value="Genomic_DNA"/>
</dbReference>
<sequence>MINWNVYLVMDLKGHRERSAYEIAAEAIAGGAEVVQIREKELSRPQFIELARPIRQLCKEQGVTFIVNDYLDLAIELDADGLHVGQDDLAGNEARKSLGNDKLIGISASSIKEAEIALANGADYLGVGSIYATATKADAGAAVTPALIEDVRKITTLPIVGIGGIKHGNAAPVIVAGGNAVAVVSAICNADNPMEATQRLKQEVTQAKQPTR</sequence>
<evidence type="ECO:0000256" key="9">
    <source>
        <dbReference type="HAMAP-Rule" id="MF_00097"/>
    </source>
</evidence>
<dbReference type="CDD" id="cd00564">
    <property type="entry name" value="TMP_TenI"/>
    <property type="match status" value="1"/>
</dbReference>
<reference evidence="13 14" key="1">
    <citation type="submission" date="2016-08" db="EMBL/GenBank/DDBJ databases">
        <title>Novel Firmicute Genomes.</title>
        <authorList>
            <person name="Poppleton D.I."/>
            <person name="Gribaldo S."/>
        </authorList>
    </citation>
    <scope>NUCLEOTIDE SEQUENCE [LARGE SCALE GENOMIC DNA]</scope>
    <source>
        <strain evidence="13 14">RAOx-1</strain>
    </source>
</reference>
<evidence type="ECO:0000256" key="1">
    <source>
        <dbReference type="ARBA" id="ARBA00005165"/>
    </source>
</evidence>
<evidence type="ECO:0000256" key="7">
    <source>
        <dbReference type="ARBA" id="ARBA00047851"/>
    </source>
</evidence>
<comment type="cofactor">
    <cofactor evidence="9">
        <name>Mg(2+)</name>
        <dbReference type="ChEBI" id="CHEBI:18420"/>
    </cofactor>
    <text evidence="9">Binds 1 Mg(2+) ion per subunit.</text>
</comment>
<evidence type="ECO:0000256" key="10">
    <source>
        <dbReference type="RuleBase" id="RU003826"/>
    </source>
</evidence>
<dbReference type="GO" id="GO:0004789">
    <property type="term" value="F:thiamine-phosphate diphosphorylase activity"/>
    <property type="evidence" value="ECO:0007669"/>
    <property type="project" value="UniProtKB-UniRule"/>
</dbReference>
<evidence type="ECO:0000256" key="8">
    <source>
        <dbReference type="ARBA" id="ARBA00047883"/>
    </source>
</evidence>
<feature type="binding site" evidence="9">
    <location>
        <position position="68"/>
    </location>
    <ligand>
        <name>4-amino-2-methyl-5-(diphosphooxymethyl)pyrimidine</name>
        <dbReference type="ChEBI" id="CHEBI:57841"/>
    </ligand>
</feature>
<evidence type="ECO:0000256" key="6">
    <source>
        <dbReference type="ARBA" id="ARBA00047334"/>
    </source>
</evidence>
<dbReference type="PANTHER" id="PTHR20857">
    <property type="entry name" value="THIAMINE-PHOSPHATE PYROPHOSPHORYLASE"/>
    <property type="match status" value="1"/>
</dbReference>
<evidence type="ECO:0000256" key="2">
    <source>
        <dbReference type="ARBA" id="ARBA00022679"/>
    </source>
</evidence>
<comment type="pathway">
    <text evidence="1 9 11">Cofactor biosynthesis; thiamine diphosphate biosynthesis; thiamine phosphate from 4-amino-2-methyl-5-diphosphomethylpyrimidine and 4-methyl-5-(2-phosphoethyl)-thiazole: step 1/1.</text>
</comment>
<dbReference type="GO" id="GO:0005737">
    <property type="term" value="C:cytoplasm"/>
    <property type="evidence" value="ECO:0007669"/>
    <property type="project" value="TreeGrafter"/>
</dbReference>
<dbReference type="SUPFAM" id="SSF51391">
    <property type="entry name" value="Thiamin phosphate synthase"/>
    <property type="match status" value="1"/>
</dbReference>
<comment type="function">
    <text evidence="9">Condenses 4-methyl-5-(beta-hydroxyethyl)thiazole monophosphate (THZ-P) and 2-methyl-4-amino-5-hydroxymethyl pyrimidine pyrophosphate (HMP-PP) to form thiamine monophosphate (TMP).</text>
</comment>
<dbReference type="HAMAP" id="MF_00097">
    <property type="entry name" value="TMP_synthase"/>
    <property type="match status" value="1"/>
</dbReference>
<organism evidence="13 14">
    <name type="scientific">Ammoniphilus oxalaticus</name>
    <dbReference type="NCBI Taxonomy" id="66863"/>
    <lineage>
        <taxon>Bacteria</taxon>
        <taxon>Bacillati</taxon>
        <taxon>Bacillota</taxon>
        <taxon>Bacilli</taxon>
        <taxon>Bacillales</taxon>
        <taxon>Paenibacillaceae</taxon>
        <taxon>Aneurinibacillus group</taxon>
        <taxon>Ammoniphilus</taxon>
    </lineage>
</organism>
<keyword evidence="5 9" id="KW-0784">Thiamine biosynthesis</keyword>
<keyword evidence="2 9" id="KW-0808">Transferase</keyword>
<feature type="binding site" evidence="9">
    <location>
        <position position="107"/>
    </location>
    <ligand>
        <name>4-amino-2-methyl-5-(diphosphooxymethyl)pyrimidine</name>
        <dbReference type="ChEBI" id="CHEBI:57841"/>
    </ligand>
</feature>
<feature type="domain" description="Thiamine phosphate synthase/TenI" evidence="12">
    <location>
        <begin position="6"/>
        <end position="187"/>
    </location>
</feature>
<dbReference type="GO" id="GO:0009229">
    <property type="term" value="P:thiamine diphosphate biosynthetic process"/>
    <property type="evidence" value="ECO:0007669"/>
    <property type="project" value="UniProtKB-UniRule"/>
</dbReference>
<dbReference type="InterPro" id="IPR034291">
    <property type="entry name" value="TMP_synthase"/>
</dbReference>
<keyword evidence="4 9" id="KW-0460">Magnesium</keyword>
<dbReference type="NCBIfam" id="TIGR00693">
    <property type="entry name" value="thiE"/>
    <property type="match status" value="1"/>
</dbReference>
<feature type="binding site" evidence="9">
    <location>
        <begin position="184"/>
        <end position="185"/>
    </location>
    <ligand>
        <name>2-[(2R,5Z)-2-carboxy-4-methylthiazol-5(2H)-ylidene]ethyl phosphate</name>
        <dbReference type="ChEBI" id="CHEBI:62899"/>
    </ligand>
</feature>
<comment type="catalytic activity">
    <reaction evidence="7 9 10">
        <text>2-(2-carboxy-4-methylthiazol-5-yl)ethyl phosphate + 4-amino-2-methyl-5-(diphosphooxymethyl)pyrimidine + 2 H(+) = thiamine phosphate + CO2 + diphosphate</text>
        <dbReference type="Rhea" id="RHEA:47848"/>
        <dbReference type="ChEBI" id="CHEBI:15378"/>
        <dbReference type="ChEBI" id="CHEBI:16526"/>
        <dbReference type="ChEBI" id="CHEBI:33019"/>
        <dbReference type="ChEBI" id="CHEBI:37575"/>
        <dbReference type="ChEBI" id="CHEBI:57841"/>
        <dbReference type="ChEBI" id="CHEBI:62890"/>
        <dbReference type="EC" id="2.5.1.3"/>
    </reaction>
</comment>
<feature type="binding site" evidence="9">
    <location>
        <position position="69"/>
    </location>
    <ligand>
        <name>Mg(2+)</name>
        <dbReference type="ChEBI" id="CHEBI:18420"/>
    </ligand>
</feature>
<dbReference type="EC" id="2.5.1.3" evidence="9"/>
<dbReference type="AlphaFoldDB" id="A0A419SK21"/>
<feature type="binding site" evidence="9">
    <location>
        <position position="164"/>
    </location>
    <ligand>
        <name>2-[(2R,5Z)-2-carboxy-4-methylthiazol-5(2H)-ylidene]ethyl phosphate</name>
        <dbReference type="ChEBI" id="CHEBI:62899"/>
    </ligand>
</feature>
<evidence type="ECO:0000256" key="4">
    <source>
        <dbReference type="ARBA" id="ARBA00022842"/>
    </source>
</evidence>
<feature type="binding site" evidence="9">
    <location>
        <begin position="36"/>
        <end position="40"/>
    </location>
    <ligand>
        <name>4-amino-2-methyl-5-(diphosphooxymethyl)pyrimidine</name>
        <dbReference type="ChEBI" id="CHEBI:57841"/>
    </ligand>
</feature>
<comment type="similarity">
    <text evidence="9 10">Belongs to the thiamine-phosphate synthase family.</text>
</comment>
<keyword evidence="14" id="KW-1185">Reference proteome</keyword>
<dbReference type="GO" id="GO:0009228">
    <property type="term" value="P:thiamine biosynthetic process"/>
    <property type="evidence" value="ECO:0007669"/>
    <property type="project" value="UniProtKB-KW"/>
</dbReference>
<proteinExistence type="inferred from homology"/>
<dbReference type="Pfam" id="PF02581">
    <property type="entry name" value="TMP-TENI"/>
    <property type="match status" value="1"/>
</dbReference>
<evidence type="ECO:0000313" key="14">
    <source>
        <dbReference type="Proteomes" id="UP000284219"/>
    </source>
</evidence>
<dbReference type="Proteomes" id="UP000284219">
    <property type="component" value="Unassembled WGS sequence"/>
</dbReference>